<keyword evidence="1" id="KW-0472">Membrane</keyword>
<dbReference type="Proteomes" id="UP000219412">
    <property type="component" value="Unassembled WGS sequence"/>
</dbReference>
<evidence type="ECO:0000256" key="1">
    <source>
        <dbReference type="SAM" id="Phobius"/>
    </source>
</evidence>
<accession>A0A285UNP4</accession>
<keyword evidence="1" id="KW-0812">Transmembrane</keyword>
<protein>
    <recommendedName>
        <fullName evidence="4">Small-conductance mechanosensitive channel</fullName>
    </recommendedName>
</protein>
<evidence type="ECO:0008006" key="4">
    <source>
        <dbReference type="Google" id="ProtNLM"/>
    </source>
</evidence>
<feature type="transmembrane region" description="Helical" evidence="1">
    <location>
        <begin position="167"/>
        <end position="185"/>
    </location>
</feature>
<feature type="transmembrane region" description="Helical" evidence="1">
    <location>
        <begin position="35"/>
        <end position="57"/>
    </location>
</feature>
<feature type="transmembrane region" description="Helical" evidence="1">
    <location>
        <begin position="134"/>
        <end position="161"/>
    </location>
</feature>
<feature type="transmembrane region" description="Helical" evidence="1">
    <location>
        <begin position="91"/>
        <end position="113"/>
    </location>
</feature>
<reference evidence="3" key="1">
    <citation type="submission" date="2017-08" db="EMBL/GenBank/DDBJ databases">
        <authorList>
            <person name="Varghese N."/>
            <person name="Submissions S."/>
        </authorList>
    </citation>
    <scope>NUCLEOTIDE SEQUENCE [LARGE SCALE GENOMIC DNA]</scope>
    <source>
        <strain evidence="3">DSM 23173</strain>
    </source>
</reference>
<dbReference type="RefSeq" id="WP_097041642.1">
    <property type="nucleotide sequence ID" value="NZ_OBQF01000005.1"/>
</dbReference>
<gene>
    <name evidence="2" type="ORF">SAMN05878391_1985</name>
</gene>
<name>A0A285UNP4_9STAP</name>
<proteinExistence type="predicted"/>
<dbReference type="EMBL" id="OBQF01000005">
    <property type="protein sequence ID" value="SOC43452.1"/>
    <property type="molecule type" value="Genomic_DNA"/>
</dbReference>
<sequence length="244" mass="25826">MALENVNNVATGKLSVKSRVNALTGMEAFHSKSHFWGRLTLLLVIIASISLPMYLSFVVGAHPGWGPILGGLVGYAAFIGVLWFIEPITYFPVLGVAGTYIAFLSGNIANLCLPSSSAAQKAVGAEPGSEKAEISGVLGISIASLTNTVVILATVIGGAYVITLIPASIQSSFDFVLPAIFGAVLGQFAFKTPTYGGMALVIGLLVFFSPVPSLLKILTTVILTIGLIYYFEKRKDDRQRVNEQ</sequence>
<dbReference type="OrthoDB" id="2052735at2"/>
<feature type="transmembrane region" description="Helical" evidence="1">
    <location>
        <begin position="214"/>
        <end position="231"/>
    </location>
</feature>
<evidence type="ECO:0000313" key="2">
    <source>
        <dbReference type="EMBL" id="SOC43452.1"/>
    </source>
</evidence>
<feature type="transmembrane region" description="Helical" evidence="1">
    <location>
        <begin position="64"/>
        <end position="85"/>
    </location>
</feature>
<organism evidence="2 3">
    <name type="scientific">Salinicoccus kekensis</name>
    <dbReference type="NCBI Taxonomy" id="714307"/>
    <lineage>
        <taxon>Bacteria</taxon>
        <taxon>Bacillati</taxon>
        <taxon>Bacillota</taxon>
        <taxon>Bacilli</taxon>
        <taxon>Bacillales</taxon>
        <taxon>Staphylococcaceae</taxon>
        <taxon>Salinicoccus</taxon>
    </lineage>
</organism>
<keyword evidence="1" id="KW-1133">Transmembrane helix</keyword>
<evidence type="ECO:0000313" key="3">
    <source>
        <dbReference type="Proteomes" id="UP000219412"/>
    </source>
</evidence>
<keyword evidence="3" id="KW-1185">Reference proteome</keyword>
<dbReference type="AlphaFoldDB" id="A0A285UNP4"/>